<proteinExistence type="predicted"/>
<evidence type="ECO:0000313" key="1">
    <source>
        <dbReference type="EMBL" id="KAG5652292.1"/>
    </source>
</evidence>
<dbReference type="EMBL" id="JABCKI010000141">
    <property type="protein sequence ID" value="KAG5652292.1"/>
    <property type="molecule type" value="Genomic_DNA"/>
</dbReference>
<keyword evidence="2" id="KW-1185">Reference proteome</keyword>
<evidence type="ECO:0000313" key="2">
    <source>
        <dbReference type="Proteomes" id="UP000717328"/>
    </source>
</evidence>
<dbReference type="InterPro" id="IPR036397">
    <property type="entry name" value="RNaseH_sf"/>
</dbReference>
<dbReference type="OrthoDB" id="8191639at2759"/>
<reference evidence="1" key="1">
    <citation type="submission" date="2021-02" db="EMBL/GenBank/DDBJ databases">
        <authorList>
            <person name="Nieuwenhuis M."/>
            <person name="Van De Peppel L.J.J."/>
        </authorList>
    </citation>
    <scope>NUCLEOTIDE SEQUENCE</scope>
    <source>
        <strain evidence="1">D49</strain>
    </source>
</reference>
<accession>A0A9P7GKH5</accession>
<gene>
    <name evidence="1" type="ORF">H0H81_005552</name>
</gene>
<dbReference type="Proteomes" id="UP000717328">
    <property type="component" value="Unassembled WGS sequence"/>
</dbReference>
<name>A0A9P7GKH5_9AGAR</name>
<dbReference type="GO" id="GO:0003676">
    <property type="term" value="F:nucleic acid binding"/>
    <property type="evidence" value="ECO:0007669"/>
    <property type="project" value="InterPro"/>
</dbReference>
<evidence type="ECO:0008006" key="3">
    <source>
        <dbReference type="Google" id="ProtNLM"/>
    </source>
</evidence>
<reference evidence="1" key="2">
    <citation type="submission" date="2021-10" db="EMBL/GenBank/DDBJ databases">
        <title>Phylogenomics reveals ancestral predisposition of the termite-cultivated fungus Termitomyces towards a domesticated lifestyle.</title>
        <authorList>
            <person name="Auxier B."/>
            <person name="Grum-Grzhimaylo A."/>
            <person name="Cardenas M.E."/>
            <person name="Lodge J.D."/>
            <person name="Laessoe T."/>
            <person name="Pedersen O."/>
            <person name="Smith M.E."/>
            <person name="Kuyper T.W."/>
            <person name="Franco-Molano E.A."/>
            <person name="Baroni T.J."/>
            <person name="Aanen D.K."/>
        </authorList>
    </citation>
    <scope>NUCLEOTIDE SEQUENCE</scope>
    <source>
        <strain evidence="1">D49</strain>
    </source>
</reference>
<comment type="caution">
    <text evidence="1">The sequence shown here is derived from an EMBL/GenBank/DDBJ whole genome shotgun (WGS) entry which is preliminary data.</text>
</comment>
<dbReference type="Gene3D" id="3.30.420.10">
    <property type="entry name" value="Ribonuclease H-like superfamily/Ribonuclease H"/>
    <property type="match status" value="1"/>
</dbReference>
<organism evidence="1 2">
    <name type="scientific">Sphagnurus paluster</name>
    <dbReference type="NCBI Taxonomy" id="117069"/>
    <lineage>
        <taxon>Eukaryota</taxon>
        <taxon>Fungi</taxon>
        <taxon>Dikarya</taxon>
        <taxon>Basidiomycota</taxon>
        <taxon>Agaricomycotina</taxon>
        <taxon>Agaricomycetes</taxon>
        <taxon>Agaricomycetidae</taxon>
        <taxon>Agaricales</taxon>
        <taxon>Tricholomatineae</taxon>
        <taxon>Lyophyllaceae</taxon>
        <taxon>Sphagnurus</taxon>
    </lineage>
</organism>
<protein>
    <recommendedName>
        <fullName evidence="3">Exonuclease domain-containing protein</fullName>
    </recommendedName>
</protein>
<sequence length="132" mass="15060">MISPHIAPSFQDVQLRAANLIKNKVIVGHSLWNFLSYHAKVLGLSHPTLDTRDLALFRPLRKRLKSKLLVGLPTLVHIYMGRNIGMEYEDSLELSRASMDLFRSCEEIFEQTILEGAWPCNLPPSSFAEYFS</sequence>
<dbReference type="AlphaFoldDB" id="A0A9P7GKH5"/>